<comment type="subcellular location">
    <subcellularLocation>
        <location evidence="1">Plastid</location>
        <location evidence="1">Chloroplast stroma</location>
    </subcellularLocation>
</comment>
<protein>
    <submittedName>
        <fullName evidence="3">Uncharacterized protein</fullName>
    </submittedName>
</protein>
<keyword evidence="4" id="KW-1185">Reference proteome</keyword>
<dbReference type="Proteomes" id="UP000233551">
    <property type="component" value="Unassembled WGS sequence"/>
</dbReference>
<dbReference type="EMBL" id="PGOL01005420">
    <property type="protein sequence ID" value="PKI35256.1"/>
    <property type="molecule type" value="Genomic_DNA"/>
</dbReference>
<evidence type="ECO:0000256" key="1">
    <source>
        <dbReference type="ARBA" id="ARBA00004470"/>
    </source>
</evidence>
<feature type="region of interest" description="Disordered" evidence="2">
    <location>
        <begin position="1"/>
        <end position="20"/>
    </location>
</feature>
<name>A0A2I0HVG0_PUNGR</name>
<proteinExistence type="predicted"/>
<comment type="caution">
    <text evidence="3">The sequence shown here is derived from an EMBL/GenBank/DDBJ whole genome shotgun (WGS) entry which is preliminary data.</text>
</comment>
<dbReference type="InterPro" id="IPR044960">
    <property type="entry name" value="RCA-like"/>
</dbReference>
<organism evidence="3 4">
    <name type="scientific">Punica granatum</name>
    <name type="common">Pomegranate</name>
    <dbReference type="NCBI Taxonomy" id="22663"/>
    <lineage>
        <taxon>Eukaryota</taxon>
        <taxon>Viridiplantae</taxon>
        <taxon>Streptophyta</taxon>
        <taxon>Embryophyta</taxon>
        <taxon>Tracheophyta</taxon>
        <taxon>Spermatophyta</taxon>
        <taxon>Magnoliopsida</taxon>
        <taxon>eudicotyledons</taxon>
        <taxon>Gunneridae</taxon>
        <taxon>Pentapetalae</taxon>
        <taxon>rosids</taxon>
        <taxon>malvids</taxon>
        <taxon>Myrtales</taxon>
        <taxon>Lythraceae</taxon>
        <taxon>Punica</taxon>
    </lineage>
</organism>
<dbReference type="GO" id="GO:0009570">
    <property type="term" value="C:chloroplast stroma"/>
    <property type="evidence" value="ECO:0007669"/>
    <property type="project" value="UniProtKB-SubCell"/>
</dbReference>
<dbReference type="AlphaFoldDB" id="A0A2I0HVG0"/>
<dbReference type="PANTHER" id="PTHR32429:SF44">
    <property type="entry name" value="RIBULOSE BISPHOSPHATE CARBOXYLASE_OXYGENASE ACTIVASE, CHLOROPLASTIC"/>
    <property type="match status" value="1"/>
</dbReference>
<sequence length="117" mass="13547">MGSPYSPVDESKQTNEDEWRGLACDTFDDQQDITRVEGMVDSLFQAPIYSGTHYAVMSSYEYISSGIRQIRFRNVTVFANRGVYRDFRRNLDNRTDGFYIAPAFMDKLAWFTSPRTS</sequence>
<reference evidence="3 4" key="1">
    <citation type="submission" date="2017-11" db="EMBL/GenBank/DDBJ databases">
        <title>De-novo sequencing of pomegranate (Punica granatum L.) genome.</title>
        <authorList>
            <person name="Akparov Z."/>
            <person name="Amiraslanov A."/>
            <person name="Hajiyeva S."/>
            <person name="Abbasov M."/>
            <person name="Kaur K."/>
            <person name="Hamwieh A."/>
            <person name="Solovyev V."/>
            <person name="Salamov A."/>
            <person name="Braich B."/>
            <person name="Kosarev P."/>
            <person name="Mahmoud A."/>
            <person name="Hajiyev E."/>
            <person name="Babayeva S."/>
            <person name="Izzatullayeva V."/>
            <person name="Mammadov A."/>
            <person name="Mammadov A."/>
            <person name="Sharifova S."/>
            <person name="Ojaghi J."/>
            <person name="Eynullazada K."/>
            <person name="Bayramov B."/>
            <person name="Abdulazimova A."/>
            <person name="Shahmuradov I."/>
        </authorList>
    </citation>
    <scope>NUCLEOTIDE SEQUENCE [LARGE SCALE GENOMIC DNA]</scope>
    <source>
        <strain evidence="4">cv. AG2017</strain>
        <tissue evidence="3">Leaf</tissue>
    </source>
</reference>
<evidence type="ECO:0000256" key="2">
    <source>
        <dbReference type="SAM" id="MobiDB-lite"/>
    </source>
</evidence>
<dbReference type="STRING" id="22663.A0A2I0HVG0"/>
<feature type="compositionally biased region" description="Basic and acidic residues" evidence="2">
    <location>
        <begin position="9"/>
        <end position="20"/>
    </location>
</feature>
<dbReference type="PANTHER" id="PTHR32429">
    <property type="match status" value="1"/>
</dbReference>
<dbReference type="GO" id="GO:0009579">
    <property type="term" value="C:thylakoid"/>
    <property type="evidence" value="ECO:0007669"/>
    <property type="project" value="TreeGrafter"/>
</dbReference>
<accession>A0A2I0HVG0</accession>
<evidence type="ECO:0000313" key="3">
    <source>
        <dbReference type="EMBL" id="PKI35256.1"/>
    </source>
</evidence>
<evidence type="ECO:0000313" key="4">
    <source>
        <dbReference type="Proteomes" id="UP000233551"/>
    </source>
</evidence>
<gene>
    <name evidence="3" type="ORF">CRG98_044347</name>
</gene>
<dbReference type="GO" id="GO:0046863">
    <property type="term" value="F:ribulose-1,5-bisphosphate carboxylase/oxygenase activator activity"/>
    <property type="evidence" value="ECO:0007669"/>
    <property type="project" value="TreeGrafter"/>
</dbReference>